<dbReference type="Gene3D" id="3.40.50.2020">
    <property type="match status" value="1"/>
</dbReference>
<sequence length="239" mass="27476">MIRKFSMALLQPRCYLCDMPIDNLQPFLCLLCQQELPYLPLSHCLSCALPKGKNQQHEKCNECQQQSPPWQQLISCMSYTLECQYLIKQYKFSQQPQLHLLFSSLLLQTISNKVIQTNYHLPHALIAIPLHKKRQSKRGYNQAQLIAKDLAIQLQIPLIAEKTFIRTRNTKAQAQQTAAERRDNMHNVFQVTKSITTKHIAIIDDVVTTSETIKATCQTLLTAGIERIDIWCIARTLAD</sequence>
<dbReference type="AlphaFoldDB" id="A0A5J6WTG0"/>
<keyword evidence="4" id="KW-1185">Reference proteome</keyword>
<name>A0A5J6WTG0_MORMI</name>
<gene>
    <name evidence="3" type="ORF">FR932_18755</name>
</gene>
<feature type="domain" description="Phosphoribosyltransferase" evidence="2">
    <location>
        <begin position="145"/>
        <end position="235"/>
    </location>
</feature>
<dbReference type="Proteomes" id="UP000327424">
    <property type="component" value="Chromosome"/>
</dbReference>
<dbReference type="SUPFAM" id="SSF53271">
    <property type="entry name" value="PRTase-like"/>
    <property type="match status" value="1"/>
</dbReference>
<dbReference type="InterPro" id="IPR000836">
    <property type="entry name" value="PRTase_dom"/>
</dbReference>
<keyword evidence="3" id="KW-0808">Transferase</keyword>
<comment type="similarity">
    <text evidence="1">Belongs to the ComF/GntX family.</text>
</comment>
<organism evidence="3 4">
    <name type="scientific">Moritella marina ATCC 15381</name>
    <dbReference type="NCBI Taxonomy" id="1202962"/>
    <lineage>
        <taxon>Bacteria</taxon>
        <taxon>Pseudomonadati</taxon>
        <taxon>Pseudomonadota</taxon>
        <taxon>Gammaproteobacteria</taxon>
        <taxon>Alteromonadales</taxon>
        <taxon>Moritellaceae</taxon>
        <taxon>Moritella</taxon>
    </lineage>
</organism>
<dbReference type="RefSeq" id="WP_019440663.1">
    <property type="nucleotide sequence ID" value="NZ_ALOE01000010.1"/>
</dbReference>
<accession>A0A5J6WTG0</accession>
<proteinExistence type="inferred from homology"/>
<dbReference type="KEGG" id="mmaa:FR932_18755"/>
<dbReference type="OrthoDB" id="9793412at2"/>
<evidence type="ECO:0000256" key="1">
    <source>
        <dbReference type="ARBA" id="ARBA00008007"/>
    </source>
</evidence>
<evidence type="ECO:0000313" key="3">
    <source>
        <dbReference type="EMBL" id="QFI39702.1"/>
    </source>
</evidence>
<evidence type="ECO:0000313" key="4">
    <source>
        <dbReference type="Proteomes" id="UP000327424"/>
    </source>
</evidence>
<dbReference type="InterPro" id="IPR029057">
    <property type="entry name" value="PRTase-like"/>
</dbReference>
<dbReference type="EMBL" id="CP044399">
    <property type="protein sequence ID" value="QFI39702.1"/>
    <property type="molecule type" value="Genomic_DNA"/>
</dbReference>
<dbReference type="Pfam" id="PF00156">
    <property type="entry name" value="Pribosyltran"/>
    <property type="match status" value="1"/>
</dbReference>
<dbReference type="GO" id="GO:0016757">
    <property type="term" value="F:glycosyltransferase activity"/>
    <property type="evidence" value="ECO:0007669"/>
    <property type="project" value="UniProtKB-KW"/>
</dbReference>
<dbReference type="CDD" id="cd06223">
    <property type="entry name" value="PRTases_typeI"/>
    <property type="match status" value="1"/>
</dbReference>
<dbReference type="InterPro" id="IPR051910">
    <property type="entry name" value="ComF/GntX_DNA_util-trans"/>
</dbReference>
<keyword evidence="3" id="KW-0328">Glycosyltransferase</keyword>
<dbReference type="PANTHER" id="PTHR47505:SF1">
    <property type="entry name" value="DNA UTILIZATION PROTEIN YHGH"/>
    <property type="match status" value="1"/>
</dbReference>
<evidence type="ECO:0000259" key="2">
    <source>
        <dbReference type="Pfam" id="PF00156"/>
    </source>
</evidence>
<protein>
    <submittedName>
        <fullName evidence="3">Amidophosphoribosyltransferase</fullName>
    </submittedName>
</protein>
<dbReference type="PANTHER" id="PTHR47505">
    <property type="entry name" value="DNA UTILIZATION PROTEIN YHGH"/>
    <property type="match status" value="1"/>
</dbReference>
<reference evidence="3 4" key="1">
    <citation type="submission" date="2019-09" db="EMBL/GenBank/DDBJ databases">
        <title>Hybrid Assembly of the complete Genome of the Deep-Sea Bacterium Moritella marina from long Nanopore and Illumina reads.</title>
        <authorList>
            <person name="Magin S."/>
            <person name="Georgoulis A."/>
            <person name="Papadimitriou K."/>
            <person name="Iliakis G."/>
            <person name="Vorgias C.E."/>
        </authorList>
    </citation>
    <scope>NUCLEOTIDE SEQUENCE [LARGE SCALE GENOMIC DNA]</scope>
    <source>
        <strain evidence="3 4">MP-1</strain>
    </source>
</reference>